<evidence type="ECO:0000256" key="1">
    <source>
        <dbReference type="SAM" id="MobiDB-lite"/>
    </source>
</evidence>
<keyword evidence="3" id="KW-1185">Reference proteome</keyword>
<reference evidence="2" key="1">
    <citation type="journal article" date="2020" name="G3 (Bethesda)">
        <title>High-Quality Assemblies for Three Invasive Social Wasps from the &lt;i&gt;Vespula&lt;/i&gt; Genus.</title>
        <authorList>
            <person name="Harrop T.W.R."/>
            <person name="Guhlin J."/>
            <person name="McLaughlin G.M."/>
            <person name="Permina E."/>
            <person name="Stockwell P."/>
            <person name="Gilligan J."/>
            <person name="Le Lec M.F."/>
            <person name="Gruber M.A.M."/>
            <person name="Quinn O."/>
            <person name="Lovegrove M."/>
            <person name="Duncan E.J."/>
            <person name="Remnant E.J."/>
            <person name="Van Eeckhoven J."/>
            <person name="Graham B."/>
            <person name="Knapp R.A."/>
            <person name="Langford K.W."/>
            <person name="Kronenberg Z."/>
            <person name="Press M.O."/>
            <person name="Eacker S.M."/>
            <person name="Wilson-Rankin E.E."/>
            <person name="Purcell J."/>
            <person name="Lester P.J."/>
            <person name="Dearden P.K."/>
        </authorList>
    </citation>
    <scope>NUCLEOTIDE SEQUENCE</scope>
    <source>
        <strain evidence="2">Volc-1</strain>
    </source>
</reference>
<proteinExistence type="predicted"/>
<accession>A0A834NRK5</accession>
<gene>
    <name evidence="2" type="ORF">H0235_011176</name>
</gene>
<evidence type="ECO:0000313" key="2">
    <source>
        <dbReference type="EMBL" id="KAF7416645.1"/>
    </source>
</evidence>
<feature type="compositionally biased region" description="Gly residues" evidence="1">
    <location>
        <begin position="115"/>
        <end position="141"/>
    </location>
</feature>
<feature type="compositionally biased region" description="Acidic residues" evidence="1">
    <location>
        <begin position="19"/>
        <end position="38"/>
    </location>
</feature>
<dbReference type="Proteomes" id="UP000600918">
    <property type="component" value="Unassembled WGS sequence"/>
</dbReference>
<evidence type="ECO:0000313" key="3">
    <source>
        <dbReference type="Proteomes" id="UP000600918"/>
    </source>
</evidence>
<comment type="caution">
    <text evidence="2">The sequence shown here is derived from an EMBL/GenBank/DDBJ whole genome shotgun (WGS) entry which is preliminary data.</text>
</comment>
<protein>
    <submittedName>
        <fullName evidence="2">Uncharacterized protein</fullName>
    </submittedName>
</protein>
<feature type="compositionally biased region" description="Basic and acidic residues" evidence="1">
    <location>
        <begin position="1"/>
        <end position="18"/>
    </location>
</feature>
<name>A0A834NRK5_VESPE</name>
<sequence>MARVGWKEKEEKEKRNEEEKEEEEEEEEMEVEEEEEEEGLLRRGKKTIFIVLKDFAVCDSDSGIGLTEAAPTSTCLQPTPFRSISTCSVRRVRAQSTLLHYVFVYNVGGSNSDSGSGGGGSGGGDGGGGDGGGGSVDGDGGGDGGGCEELYIRSNAYLIVACMNSESRSTRGYEPDPS</sequence>
<dbReference type="EMBL" id="JACSDY010000010">
    <property type="protein sequence ID" value="KAF7416645.1"/>
    <property type="molecule type" value="Genomic_DNA"/>
</dbReference>
<dbReference type="AlphaFoldDB" id="A0A834NRK5"/>
<organism evidence="2 3">
    <name type="scientific">Vespula pensylvanica</name>
    <name type="common">Western yellow jacket</name>
    <name type="synonym">Wasp</name>
    <dbReference type="NCBI Taxonomy" id="30213"/>
    <lineage>
        <taxon>Eukaryota</taxon>
        <taxon>Metazoa</taxon>
        <taxon>Ecdysozoa</taxon>
        <taxon>Arthropoda</taxon>
        <taxon>Hexapoda</taxon>
        <taxon>Insecta</taxon>
        <taxon>Pterygota</taxon>
        <taxon>Neoptera</taxon>
        <taxon>Endopterygota</taxon>
        <taxon>Hymenoptera</taxon>
        <taxon>Apocrita</taxon>
        <taxon>Aculeata</taxon>
        <taxon>Vespoidea</taxon>
        <taxon>Vespidae</taxon>
        <taxon>Vespinae</taxon>
        <taxon>Vespula</taxon>
    </lineage>
</organism>
<feature type="region of interest" description="Disordered" evidence="1">
    <location>
        <begin position="110"/>
        <end position="141"/>
    </location>
</feature>
<feature type="region of interest" description="Disordered" evidence="1">
    <location>
        <begin position="1"/>
        <end position="40"/>
    </location>
</feature>